<keyword evidence="1" id="KW-1133">Transmembrane helix</keyword>
<evidence type="ECO:0000313" key="3">
    <source>
        <dbReference type="EMBL" id="AIT94973.1"/>
    </source>
</evidence>
<geneLocation type="chloroplast" evidence="3"/>
<name>A0A097KP51_9CHLO</name>
<dbReference type="RefSeq" id="YP_009106089.1">
    <property type="nucleotide sequence ID" value="NC_025540.1"/>
</dbReference>
<keyword evidence="3" id="KW-0934">Plastid</keyword>
<keyword evidence="1" id="KW-0472">Membrane</keyword>
<keyword evidence="3" id="KW-0150">Chloroplast</keyword>
<gene>
    <name evidence="3" type="primary">ycf47</name>
</gene>
<keyword evidence="2" id="KW-0732">Signal</keyword>
<sequence>MLTPIRFFVTICLIALIVPQTNTENALLRAFNSSNLFKNYGEAKTFLRSVTWFSIFLYIVLTYLATIT</sequence>
<proteinExistence type="predicted"/>
<reference evidence="3" key="1">
    <citation type="journal article" date="2014" name="BMC Evol. Biol.">
        <title>Chloroplast phylogenomic analysis resolves deep-level relationships within the green algal class Trebouxiophyceae.</title>
        <authorList>
            <person name="Lemieux C."/>
            <person name="Otis C."/>
            <person name="Turmel M."/>
        </authorList>
    </citation>
    <scope>NUCLEOTIDE SEQUENCE</scope>
</reference>
<dbReference type="EMBL" id="KM462879">
    <property type="protein sequence ID" value="AIT94973.1"/>
    <property type="molecule type" value="Genomic_DNA"/>
</dbReference>
<protein>
    <submittedName>
        <fullName evidence="3">Hypothetical chloroplast RF47</fullName>
    </submittedName>
</protein>
<evidence type="ECO:0000256" key="2">
    <source>
        <dbReference type="SAM" id="SignalP"/>
    </source>
</evidence>
<dbReference type="AlphaFoldDB" id="A0A097KP51"/>
<feature type="signal peptide" evidence="2">
    <location>
        <begin position="1"/>
        <end position="23"/>
    </location>
</feature>
<feature type="transmembrane region" description="Helical" evidence="1">
    <location>
        <begin position="47"/>
        <end position="66"/>
    </location>
</feature>
<keyword evidence="1" id="KW-0812">Transmembrane</keyword>
<organism evidence="3">
    <name type="scientific">Paradoxia multiseta</name>
    <dbReference type="NCBI Taxonomy" id="249350"/>
    <lineage>
        <taxon>Eukaryota</taxon>
        <taxon>Viridiplantae</taxon>
        <taxon>Chlorophyta</taxon>
        <taxon>core chlorophytes</taxon>
        <taxon>Trebouxiophyceae</taxon>
        <taxon>Trebouxiophyceae incertae sedis</taxon>
        <taxon>Coccomyxaceae</taxon>
        <taxon>Paradoxia</taxon>
    </lineage>
</organism>
<evidence type="ECO:0000256" key="1">
    <source>
        <dbReference type="SAM" id="Phobius"/>
    </source>
</evidence>
<feature type="chain" id="PRO_5001936206" evidence="2">
    <location>
        <begin position="24"/>
        <end position="68"/>
    </location>
</feature>
<dbReference type="GeneID" id="22160256"/>
<accession>A0A097KP51</accession>